<dbReference type="GO" id="GO:0016787">
    <property type="term" value="F:hydrolase activity"/>
    <property type="evidence" value="ECO:0007669"/>
    <property type="project" value="UniProtKB-KW"/>
</dbReference>
<keyword evidence="1" id="KW-0378">Hydrolase</keyword>
<proteinExistence type="predicted"/>
<dbReference type="InterPro" id="IPR013094">
    <property type="entry name" value="AB_hydrolase_3"/>
</dbReference>
<dbReference type="RefSeq" id="WP_020427775.1">
    <property type="nucleotide sequence ID" value="NZ_AGBD01000470.1"/>
</dbReference>
<dbReference type="SUPFAM" id="SSF53474">
    <property type="entry name" value="alpha/beta-Hydrolases"/>
    <property type="match status" value="1"/>
</dbReference>
<reference evidence="4" key="1">
    <citation type="submission" date="2015-03" db="EMBL/GenBank/DDBJ databases">
        <authorList>
            <person name="Wibberg D."/>
        </authorList>
    </citation>
    <scope>NUCLEOTIDE SEQUENCE [LARGE SCALE GENOMIC DNA]</scope>
</reference>
<feature type="domain" description="Alpha/beta hydrolase fold-3" evidence="2">
    <location>
        <begin position="41"/>
        <end position="257"/>
    </location>
</feature>
<dbReference type="InterPro" id="IPR050300">
    <property type="entry name" value="GDXG_lipolytic_enzyme"/>
</dbReference>
<protein>
    <recommendedName>
        <fullName evidence="2">Alpha/beta hydrolase fold-3 domain-containing protein</fullName>
    </recommendedName>
</protein>
<evidence type="ECO:0000256" key="1">
    <source>
        <dbReference type="ARBA" id="ARBA00022801"/>
    </source>
</evidence>
<dbReference type="Proteomes" id="UP000033163">
    <property type="component" value="Chromosome I"/>
</dbReference>
<evidence type="ECO:0000313" key="4">
    <source>
        <dbReference type="Proteomes" id="UP000033163"/>
    </source>
</evidence>
<dbReference type="Gene3D" id="3.40.50.1820">
    <property type="entry name" value="alpha/beta hydrolase"/>
    <property type="match status" value="1"/>
</dbReference>
<name>A0A0E4H9M2_9BACL</name>
<dbReference type="KEGG" id="pri:PRIO_1969"/>
<organism evidence="3 4">
    <name type="scientific">Paenibacillus riograndensis SBR5</name>
    <dbReference type="NCBI Taxonomy" id="1073571"/>
    <lineage>
        <taxon>Bacteria</taxon>
        <taxon>Bacillati</taxon>
        <taxon>Bacillota</taxon>
        <taxon>Bacilli</taxon>
        <taxon>Bacillales</taxon>
        <taxon>Paenibacillaceae</taxon>
        <taxon>Paenibacillus</taxon>
        <taxon>Paenibacillus sonchi group</taxon>
    </lineage>
</organism>
<gene>
    <name evidence="3" type="ORF">PRIO_1969</name>
</gene>
<evidence type="ECO:0000313" key="3">
    <source>
        <dbReference type="EMBL" id="CQR54379.1"/>
    </source>
</evidence>
<dbReference type="PANTHER" id="PTHR48081:SF6">
    <property type="entry name" value="PEPTIDASE S9 PROLYL OLIGOPEPTIDASE CATALYTIC DOMAIN-CONTAINING PROTEIN"/>
    <property type="match status" value="1"/>
</dbReference>
<dbReference type="PANTHER" id="PTHR48081">
    <property type="entry name" value="AB HYDROLASE SUPERFAMILY PROTEIN C4A8.06C"/>
    <property type="match status" value="1"/>
</dbReference>
<sequence length="293" mass="32702">MIHQTIRLLENSAATLTTYIQDDGEFDRKNIVRPAVLICPGGGYTVISQNEGEPVALAYARMGYHAFVLTYSVKIDNPFPAALLELAYAMAVIRERAEEWLVDKDNISVIGFSAGGNLALSLGIYYNQPLLTGNTGLSADQIKPNQLLLGYPAVTLEPRSEKTPDFVIELMEKGLMPDMRGPNIREILMGKENLTDEEKASLNLLHKIHSELPRTFIWGTYEDSVILPTDLFGLAEALFRHNVPCELHMFEKGPHGMSLGDETVKPPEQVQHLHLSEWFNLSVKWLRQGVVSS</sequence>
<dbReference type="PATRIC" id="fig|1073571.4.peg.2067"/>
<dbReference type="Pfam" id="PF07859">
    <property type="entry name" value="Abhydrolase_3"/>
    <property type="match status" value="1"/>
</dbReference>
<dbReference type="EMBL" id="LN831776">
    <property type="protein sequence ID" value="CQR54379.1"/>
    <property type="molecule type" value="Genomic_DNA"/>
</dbReference>
<dbReference type="AlphaFoldDB" id="A0A0E4H9M2"/>
<dbReference type="InterPro" id="IPR029058">
    <property type="entry name" value="AB_hydrolase_fold"/>
</dbReference>
<dbReference type="HOGENOM" id="CLU_012494_5_2_9"/>
<evidence type="ECO:0000259" key="2">
    <source>
        <dbReference type="Pfam" id="PF07859"/>
    </source>
</evidence>
<accession>A0A0E4H9M2</accession>